<evidence type="ECO:0000313" key="1">
    <source>
        <dbReference type="EMBL" id="GIE70787.1"/>
    </source>
</evidence>
<gene>
    <name evidence="1" type="ORF">Apa02nite_068950</name>
</gene>
<sequence length="150" mass="16466">MSKNLTPLGDLLEKARSEVLRISVREAARRARISDTRWHQVVTGKQRKAGADVPVNPTDRTVIAMASAVGVDPGDALEAAGFIRLSDEHVAAILRETEEPKPSVADASRSLVDEIERIRNLRGVSPDDKIRMIRALVDLHEERAAATEAR</sequence>
<comment type="caution">
    <text evidence="1">The sequence shown here is derived from an EMBL/GenBank/DDBJ whole genome shotgun (WGS) entry which is preliminary data.</text>
</comment>
<dbReference type="Gene3D" id="1.10.260.40">
    <property type="entry name" value="lambda repressor-like DNA-binding domains"/>
    <property type="match status" value="1"/>
</dbReference>
<protein>
    <submittedName>
        <fullName evidence="1">Uncharacterized protein</fullName>
    </submittedName>
</protein>
<keyword evidence="2" id="KW-1185">Reference proteome</keyword>
<proteinExistence type="predicted"/>
<name>A0ABQ4BJD5_9ACTN</name>
<dbReference type="RefSeq" id="WP_203828785.1">
    <property type="nucleotide sequence ID" value="NZ_BAAATY010000018.1"/>
</dbReference>
<accession>A0ABQ4BJD5</accession>
<dbReference type="Proteomes" id="UP000624709">
    <property type="component" value="Unassembled WGS sequence"/>
</dbReference>
<dbReference type="EMBL" id="BOMS01000110">
    <property type="protein sequence ID" value="GIE70787.1"/>
    <property type="molecule type" value="Genomic_DNA"/>
</dbReference>
<evidence type="ECO:0000313" key="2">
    <source>
        <dbReference type="Proteomes" id="UP000624709"/>
    </source>
</evidence>
<dbReference type="InterPro" id="IPR010982">
    <property type="entry name" value="Lambda_DNA-bd_dom_sf"/>
</dbReference>
<reference evidence="1 2" key="1">
    <citation type="submission" date="2021-01" db="EMBL/GenBank/DDBJ databases">
        <title>Whole genome shotgun sequence of Actinoplanes palleronii NBRC 14916.</title>
        <authorList>
            <person name="Komaki H."/>
            <person name="Tamura T."/>
        </authorList>
    </citation>
    <scope>NUCLEOTIDE SEQUENCE [LARGE SCALE GENOMIC DNA]</scope>
    <source>
        <strain evidence="1 2">NBRC 14916</strain>
    </source>
</reference>
<organism evidence="1 2">
    <name type="scientific">Actinoplanes palleronii</name>
    <dbReference type="NCBI Taxonomy" id="113570"/>
    <lineage>
        <taxon>Bacteria</taxon>
        <taxon>Bacillati</taxon>
        <taxon>Actinomycetota</taxon>
        <taxon>Actinomycetes</taxon>
        <taxon>Micromonosporales</taxon>
        <taxon>Micromonosporaceae</taxon>
        <taxon>Actinoplanes</taxon>
    </lineage>
</organism>